<evidence type="ECO:0000256" key="2">
    <source>
        <dbReference type="ARBA" id="ARBA00023136"/>
    </source>
</evidence>
<evidence type="ECO:0000259" key="8">
    <source>
        <dbReference type="PROSITE" id="PS50076"/>
    </source>
</evidence>
<evidence type="ECO:0000256" key="7">
    <source>
        <dbReference type="SAM" id="Phobius"/>
    </source>
</evidence>
<dbReference type="SMART" id="SM00271">
    <property type="entry name" value="DnaJ"/>
    <property type="match status" value="1"/>
</dbReference>
<evidence type="ECO:0000256" key="6">
    <source>
        <dbReference type="SAM" id="MobiDB-lite"/>
    </source>
</evidence>
<keyword evidence="7" id="KW-1133">Transmembrane helix</keyword>
<proteinExistence type="evidence at transcript level"/>
<evidence type="ECO:0000256" key="1">
    <source>
        <dbReference type="ARBA" id="ARBA00004635"/>
    </source>
</evidence>
<dbReference type="EMBL" id="BT121980">
    <property type="protein sequence ID" value="ADD38910.1"/>
    <property type="molecule type" value="mRNA"/>
</dbReference>
<dbReference type="CDD" id="cd06257">
    <property type="entry name" value="DnaJ"/>
    <property type="match status" value="1"/>
</dbReference>
<organism evidence="9">
    <name type="scientific">Lepeophtheirus salmonis</name>
    <name type="common">Salmon louse</name>
    <name type="synonym">Caligus salmonis</name>
    <dbReference type="NCBI Taxonomy" id="72036"/>
    <lineage>
        <taxon>Eukaryota</taxon>
        <taxon>Metazoa</taxon>
        <taxon>Ecdysozoa</taxon>
        <taxon>Arthropoda</taxon>
        <taxon>Crustacea</taxon>
        <taxon>Multicrustacea</taxon>
        <taxon>Hexanauplia</taxon>
        <taxon>Copepoda</taxon>
        <taxon>Siphonostomatoida</taxon>
        <taxon>Caligidae</taxon>
        <taxon>Lepeophtheirus</taxon>
    </lineage>
</organism>
<feature type="compositionally biased region" description="Low complexity" evidence="6">
    <location>
        <begin position="171"/>
        <end position="185"/>
    </location>
</feature>
<keyword evidence="3" id="KW-0564">Palmitate</keyword>
<reference evidence="9" key="1">
    <citation type="submission" date="2010-03" db="EMBL/GenBank/DDBJ databases">
        <title>Atlantic Lepeophtheirus salmonis ESTs and full-length cDNAs.</title>
        <authorList>
            <person name="Yasuike M."/>
            <person name="von Schalburg K."/>
            <person name="Cooper G."/>
            <person name="Leong J."/>
            <person name="Nilsen F."/>
            <person name="Jones S.R.M."/>
            <person name="Koop B.F."/>
        </authorList>
    </citation>
    <scope>NUCLEOTIDE SEQUENCE</scope>
    <source>
        <strain evidence="9">Atlantic form</strain>
        <tissue evidence="9">Mixed tissue</tissue>
    </source>
</reference>
<dbReference type="InterPro" id="IPR001623">
    <property type="entry name" value="DnaJ_domain"/>
</dbReference>
<dbReference type="PROSITE" id="PS50076">
    <property type="entry name" value="DNAJ_2"/>
    <property type="match status" value="1"/>
</dbReference>
<comment type="subcellular location">
    <subcellularLocation>
        <location evidence="1">Membrane</location>
        <topology evidence="1">Lipid-anchor</topology>
    </subcellularLocation>
</comment>
<protein>
    <submittedName>
        <fullName evidence="9">Cysteine string protein</fullName>
    </submittedName>
</protein>
<dbReference type="InterPro" id="IPR036869">
    <property type="entry name" value="J_dom_sf"/>
</dbReference>
<feature type="domain" description="J" evidence="8">
    <location>
        <begin position="13"/>
        <end position="78"/>
    </location>
</feature>
<evidence type="ECO:0000313" key="9">
    <source>
        <dbReference type="EMBL" id="ADD38910.1"/>
    </source>
</evidence>
<keyword evidence="4" id="KW-0143">Chaperone</keyword>
<evidence type="ECO:0000256" key="4">
    <source>
        <dbReference type="ARBA" id="ARBA00023186"/>
    </source>
</evidence>
<dbReference type="GO" id="GO:0005737">
    <property type="term" value="C:cytoplasm"/>
    <property type="evidence" value="ECO:0007669"/>
    <property type="project" value="UniProtKB-ARBA"/>
</dbReference>
<dbReference type="SUPFAM" id="SSF46565">
    <property type="entry name" value="Chaperone J-domain"/>
    <property type="match status" value="1"/>
</dbReference>
<keyword evidence="5" id="KW-0449">Lipoprotein</keyword>
<dbReference type="PRINTS" id="PR00625">
    <property type="entry name" value="JDOMAIN"/>
</dbReference>
<dbReference type="Gene3D" id="1.10.287.110">
    <property type="entry name" value="DnaJ domain"/>
    <property type="match status" value="1"/>
</dbReference>
<feature type="region of interest" description="Disordered" evidence="6">
    <location>
        <begin position="149"/>
        <end position="185"/>
    </location>
</feature>
<gene>
    <name evidence="9" type="primary">CSP</name>
</gene>
<accession>D3PK24</accession>
<dbReference type="GO" id="GO:0016020">
    <property type="term" value="C:membrane"/>
    <property type="evidence" value="ECO:0007669"/>
    <property type="project" value="UniProtKB-SubCell"/>
</dbReference>
<name>D3PK24_LEPSM</name>
<dbReference type="OrthoDB" id="445556at2759"/>
<evidence type="ECO:0000256" key="3">
    <source>
        <dbReference type="ARBA" id="ARBA00023139"/>
    </source>
</evidence>
<keyword evidence="2 7" id="KW-0472">Membrane</keyword>
<sequence>MLDKRKYSTSGISLFNILGVAKGSPEEDVRKAYRKKALQFHPDKNRDNPEANEIFKDVNRAYHVLTDPEKREIYDKYGSLGLQVGEQFGYKNVKVYMLSEKPWAKVVFGFLLFIVGVTCVATCCCCCLCCGKCSSWLKNEDFDAEMYEDLKKEQEKDKSEDMPQEAPPHTANFNYNSSNAYSSAY</sequence>
<feature type="transmembrane region" description="Helical" evidence="7">
    <location>
        <begin position="106"/>
        <end position="130"/>
    </location>
</feature>
<evidence type="ECO:0000256" key="5">
    <source>
        <dbReference type="ARBA" id="ARBA00023288"/>
    </source>
</evidence>
<dbReference type="PANTHER" id="PTHR44027">
    <property type="entry name" value="DNAJ HOMOLOG SUBFAMILY C MEMBER 5 HOMOLOG"/>
    <property type="match status" value="1"/>
</dbReference>
<dbReference type="PANTHER" id="PTHR44027:SF7">
    <property type="entry name" value="DNAJ HOMOLOG SUBFAMILY C MEMBER 5 HOMOLOG"/>
    <property type="match status" value="1"/>
</dbReference>
<dbReference type="AlphaFoldDB" id="D3PK24"/>
<keyword evidence="7" id="KW-0812">Transmembrane</keyword>
<dbReference type="InterPro" id="IPR051434">
    <property type="entry name" value="DnaJ_C_subfamily_member5"/>
</dbReference>
<feature type="compositionally biased region" description="Basic and acidic residues" evidence="6">
    <location>
        <begin position="149"/>
        <end position="161"/>
    </location>
</feature>
<dbReference type="Pfam" id="PF00226">
    <property type="entry name" value="DnaJ"/>
    <property type="match status" value="1"/>
</dbReference>